<organism evidence="2">
    <name type="scientific">Culex pipiens</name>
    <name type="common">House mosquito</name>
    <dbReference type="NCBI Taxonomy" id="7175"/>
    <lineage>
        <taxon>Eukaryota</taxon>
        <taxon>Metazoa</taxon>
        <taxon>Ecdysozoa</taxon>
        <taxon>Arthropoda</taxon>
        <taxon>Hexapoda</taxon>
        <taxon>Insecta</taxon>
        <taxon>Pterygota</taxon>
        <taxon>Neoptera</taxon>
        <taxon>Endopterygota</taxon>
        <taxon>Diptera</taxon>
        <taxon>Nematocera</taxon>
        <taxon>Culicoidea</taxon>
        <taxon>Culicidae</taxon>
        <taxon>Culicinae</taxon>
        <taxon>Culicini</taxon>
        <taxon>Culex</taxon>
        <taxon>Culex</taxon>
    </lineage>
</organism>
<feature type="region of interest" description="Disordered" evidence="1">
    <location>
        <begin position="38"/>
        <end position="106"/>
    </location>
</feature>
<feature type="compositionally biased region" description="Low complexity" evidence="1">
    <location>
        <begin position="67"/>
        <end position="82"/>
    </location>
</feature>
<dbReference type="AlphaFoldDB" id="A0A8D8NG53"/>
<protein>
    <submittedName>
        <fullName evidence="2">(northern house mosquito) hypothetical protein</fullName>
    </submittedName>
</protein>
<name>A0A8D8NG53_CULPI</name>
<proteinExistence type="predicted"/>
<dbReference type="EMBL" id="HBUE01271335">
    <property type="protein sequence ID" value="CAG6564097.1"/>
    <property type="molecule type" value="Transcribed_RNA"/>
</dbReference>
<reference evidence="2" key="1">
    <citation type="submission" date="2021-05" db="EMBL/GenBank/DDBJ databases">
        <authorList>
            <person name="Alioto T."/>
            <person name="Alioto T."/>
            <person name="Gomez Garrido J."/>
        </authorList>
    </citation>
    <scope>NUCLEOTIDE SEQUENCE</scope>
</reference>
<dbReference type="EMBL" id="HBUE01166032">
    <property type="protein sequence ID" value="CAG6512636.1"/>
    <property type="molecule type" value="Transcribed_RNA"/>
</dbReference>
<evidence type="ECO:0000313" key="2">
    <source>
        <dbReference type="EMBL" id="CAG6564097.1"/>
    </source>
</evidence>
<sequence length="106" mass="11731">MCRLRRQELRQALRPVHMRRLQIVLQAIGSAEPVVLVPRQPELPDRPAPPEPVPTLSTTKVPQDGNATRSCATRSSSAVATAGPAVRPVHDTKRGRRHRLQRALVP</sequence>
<accession>A0A8D8NG53</accession>
<evidence type="ECO:0000256" key="1">
    <source>
        <dbReference type="SAM" id="MobiDB-lite"/>
    </source>
</evidence>
<feature type="compositionally biased region" description="Basic residues" evidence="1">
    <location>
        <begin position="93"/>
        <end position="106"/>
    </location>
</feature>